<dbReference type="Gene3D" id="1.10.1280.10">
    <property type="entry name" value="Di-copper center containing domain from catechol oxidase"/>
    <property type="match status" value="1"/>
</dbReference>
<dbReference type="PANTHER" id="PTHR11474:SF123">
    <property type="entry name" value="CATECHOL OXIDASE"/>
    <property type="match status" value="1"/>
</dbReference>
<organism evidence="2 3">
    <name type="scientific">Anisodus tanguticus</name>
    <dbReference type="NCBI Taxonomy" id="243964"/>
    <lineage>
        <taxon>Eukaryota</taxon>
        <taxon>Viridiplantae</taxon>
        <taxon>Streptophyta</taxon>
        <taxon>Embryophyta</taxon>
        <taxon>Tracheophyta</taxon>
        <taxon>Spermatophyta</taxon>
        <taxon>Magnoliopsida</taxon>
        <taxon>eudicotyledons</taxon>
        <taxon>Gunneridae</taxon>
        <taxon>Pentapetalae</taxon>
        <taxon>asterids</taxon>
        <taxon>lamiids</taxon>
        <taxon>Solanales</taxon>
        <taxon>Solanaceae</taxon>
        <taxon>Solanoideae</taxon>
        <taxon>Hyoscyameae</taxon>
        <taxon>Anisodus</taxon>
    </lineage>
</organism>
<comment type="caution">
    <text evidence="2">The sequence shown here is derived from an EMBL/GenBank/DDBJ whole genome shotgun (WGS) entry which is preliminary data.</text>
</comment>
<evidence type="ECO:0000313" key="3">
    <source>
        <dbReference type="Proteomes" id="UP001291623"/>
    </source>
</evidence>
<sequence>MKELEVEDPSDSRGFKQQANIHCAYCNGTYKADGKELQNWDHPKGMHLPHAFDQPNVHPDLYDPRRNQNHRESIILDLGHFGVDVKATDLQTMSNNLTLMYRQMITIAPCAQLFFGKPYCVESGPRPGQGAIENIPHTLVHIWIGIVRGSNLGDGKKSNGRTQQEKDAKEEMLTFRNLAYVERKNLMFGPHVIKPVEKFQLAITELLEDIGLEDEDTIVVTLVLKTGGELVAIESVVIELLDC</sequence>
<protein>
    <recommendedName>
        <fullName evidence="1">Polyphenol oxidase C-terminal domain-containing protein</fullName>
    </recommendedName>
</protein>
<reference evidence="2" key="1">
    <citation type="submission" date="2023-12" db="EMBL/GenBank/DDBJ databases">
        <title>Genome assembly of Anisodus tanguticus.</title>
        <authorList>
            <person name="Wang Y.-J."/>
        </authorList>
    </citation>
    <scope>NUCLEOTIDE SEQUENCE</scope>
    <source>
        <strain evidence="2">KB-2021</strain>
        <tissue evidence="2">Leaf</tissue>
    </source>
</reference>
<dbReference type="SUPFAM" id="SSF48056">
    <property type="entry name" value="Di-copper centre-containing domain"/>
    <property type="match status" value="1"/>
</dbReference>
<gene>
    <name evidence="2" type="ORF">RND71_042602</name>
</gene>
<evidence type="ECO:0000259" key="1">
    <source>
        <dbReference type="Pfam" id="PF12143"/>
    </source>
</evidence>
<dbReference type="InterPro" id="IPR022740">
    <property type="entry name" value="Polyphenol_oxidase_C"/>
</dbReference>
<dbReference type="InterPro" id="IPR008922">
    <property type="entry name" value="Di-copper_centre_dom_sf"/>
</dbReference>
<dbReference type="InterPro" id="IPR050316">
    <property type="entry name" value="Tyrosinase/Hemocyanin"/>
</dbReference>
<dbReference type="EMBL" id="JAVYJV010000024">
    <property type="protein sequence ID" value="KAK4338115.1"/>
    <property type="molecule type" value="Genomic_DNA"/>
</dbReference>
<evidence type="ECO:0000313" key="2">
    <source>
        <dbReference type="EMBL" id="KAK4338115.1"/>
    </source>
</evidence>
<accession>A0AAE1QR88</accession>
<feature type="domain" description="Polyphenol oxidase C-terminal" evidence="1">
    <location>
        <begin position="197"/>
        <end position="240"/>
    </location>
</feature>
<dbReference type="Proteomes" id="UP001291623">
    <property type="component" value="Unassembled WGS sequence"/>
</dbReference>
<dbReference type="GO" id="GO:0004097">
    <property type="term" value="F:catechol oxidase activity"/>
    <property type="evidence" value="ECO:0007669"/>
    <property type="project" value="InterPro"/>
</dbReference>
<name>A0AAE1QR88_9SOLA</name>
<dbReference type="AlphaFoldDB" id="A0AAE1QR88"/>
<dbReference type="PANTHER" id="PTHR11474">
    <property type="entry name" value="TYROSINASE FAMILY MEMBER"/>
    <property type="match status" value="1"/>
</dbReference>
<proteinExistence type="predicted"/>
<dbReference type="Pfam" id="PF12143">
    <property type="entry name" value="PPO1_KFDV"/>
    <property type="match status" value="1"/>
</dbReference>
<keyword evidence="3" id="KW-1185">Reference proteome</keyword>